<dbReference type="PANTHER" id="PTHR22604:SF105">
    <property type="entry name" value="TRANS-1,2-DIHYDROBENZENE-1,2-DIOL DEHYDROGENASE"/>
    <property type="match status" value="1"/>
</dbReference>
<dbReference type="GO" id="GO:0016491">
    <property type="term" value="F:oxidoreductase activity"/>
    <property type="evidence" value="ECO:0007669"/>
    <property type="project" value="UniProtKB-KW"/>
</dbReference>
<evidence type="ECO:0000256" key="1">
    <source>
        <dbReference type="ARBA" id="ARBA00010928"/>
    </source>
</evidence>
<comment type="caution">
    <text evidence="5">The sequence shown here is derived from an EMBL/GenBank/DDBJ whole genome shotgun (WGS) entry which is preliminary data.</text>
</comment>
<dbReference type="GO" id="GO:0000166">
    <property type="term" value="F:nucleotide binding"/>
    <property type="evidence" value="ECO:0007669"/>
    <property type="project" value="InterPro"/>
</dbReference>
<organism evidence="5">
    <name type="scientific">Acidobacterium capsulatum</name>
    <dbReference type="NCBI Taxonomy" id="33075"/>
    <lineage>
        <taxon>Bacteria</taxon>
        <taxon>Pseudomonadati</taxon>
        <taxon>Acidobacteriota</taxon>
        <taxon>Terriglobia</taxon>
        <taxon>Terriglobales</taxon>
        <taxon>Acidobacteriaceae</taxon>
        <taxon>Acidobacterium</taxon>
    </lineage>
</organism>
<evidence type="ECO:0000313" key="5">
    <source>
        <dbReference type="EMBL" id="HGY93448.1"/>
    </source>
</evidence>
<comment type="similarity">
    <text evidence="1">Belongs to the Gfo/Idh/MocA family.</text>
</comment>
<keyword evidence="2" id="KW-0560">Oxidoreductase</keyword>
<dbReference type="InterPro" id="IPR050984">
    <property type="entry name" value="Gfo/Idh/MocA_domain"/>
</dbReference>
<dbReference type="Gene3D" id="3.30.360.10">
    <property type="entry name" value="Dihydrodipicolinate Reductase, domain 2"/>
    <property type="match status" value="1"/>
</dbReference>
<dbReference type="Pfam" id="PF22725">
    <property type="entry name" value="GFO_IDH_MocA_C3"/>
    <property type="match status" value="1"/>
</dbReference>
<sequence length="337" mass="37031">MSNKLRWGVLSTANIGVKKVLPAMQQGRFSTVSAIASRQSAKAQEAAKSLGIPKAYGSYEELLADPEIDAIYNPLPNDQHVPWTIKAAEAGKHVLCEKPLSMTLAEAKSLIAVRERTGVIIGEAFMVRSAPQWLRLRALLDEGRIGELRSVTGFFSYFNIQPDNIRNKLETGGGALMDIGCYLILAARYGFRQEPSRVISLVDRDPIMKIDRLTSALLDFPAGQAVFTCSTQLVPYQRVHFLGTKGRIEIEIPFNMPNDRPTRICIDDGSDLTGAKIVTETFPACDQYTLQGDDFSRAVLEGGTVPMPLEEGIANMSVMEAIFRSAASGQWEAVPHR</sequence>
<gene>
    <name evidence="5" type="ORF">ENW50_01985</name>
</gene>
<evidence type="ECO:0000259" key="3">
    <source>
        <dbReference type="Pfam" id="PF01408"/>
    </source>
</evidence>
<dbReference type="Pfam" id="PF01408">
    <property type="entry name" value="GFO_IDH_MocA"/>
    <property type="match status" value="1"/>
</dbReference>
<feature type="domain" description="GFO/IDH/MocA-like oxidoreductase" evidence="4">
    <location>
        <begin position="133"/>
        <end position="249"/>
    </location>
</feature>
<dbReference type="AlphaFoldDB" id="A0A7V5CS64"/>
<dbReference type="InterPro" id="IPR036291">
    <property type="entry name" value="NAD(P)-bd_dom_sf"/>
</dbReference>
<feature type="domain" description="Gfo/Idh/MocA-like oxidoreductase N-terminal" evidence="3">
    <location>
        <begin position="6"/>
        <end position="122"/>
    </location>
</feature>
<dbReference type="SUPFAM" id="SSF51735">
    <property type="entry name" value="NAD(P)-binding Rossmann-fold domains"/>
    <property type="match status" value="1"/>
</dbReference>
<dbReference type="SUPFAM" id="SSF55347">
    <property type="entry name" value="Glyceraldehyde-3-phosphate dehydrogenase-like, C-terminal domain"/>
    <property type="match status" value="1"/>
</dbReference>
<evidence type="ECO:0000259" key="4">
    <source>
        <dbReference type="Pfam" id="PF22725"/>
    </source>
</evidence>
<dbReference type="InterPro" id="IPR000683">
    <property type="entry name" value="Gfo/Idh/MocA-like_OxRdtase_N"/>
</dbReference>
<dbReference type="InterPro" id="IPR055170">
    <property type="entry name" value="GFO_IDH_MocA-like_dom"/>
</dbReference>
<name>A0A7V5CS64_9BACT</name>
<evidence type="ECO:0000256" key="2">
    <source>
        <dbReference type="ARBA" id="ARBA00023002"/>
    </source>
</evidence>
<dbReference type="Gene3D" id="3.40.50.720">
    <property type="entry name" value="NAD(P)-binding Rossmann-like Domain"/>
    <property type="match status" value="1"/>
</dbReference>
<protein>
    <submittedName>
        <fullName evidence="5">Gfo/Idh/MocA family oxidoreductase</fullName>
    </submittedName>
</protein>
<proteinExistence type="inferred from homology"/>
<dbReference type="EMBL" id="DTKL01000015">
    <property type="protein sequence ID" value="HGY93448.1"/>
    <property type="molecule type" value="Genomic_DNA"/>
</dbReference>
<reference evidence="5" key="1">
    <citation type="journal article" date="2020" name="mSystems">
        <title>Genome- and Community-Level Interaction Insights into Carbon Utilization and Element Cycling Functions of Hydrothermarchaeota in Hydrothermal Sediment.</title>
        <authorList>
            <person name="Zhou Z."/>
            <person name="Liu Y."/>
            <person name="Xu W."/>
            <person name="Pan J."/>
            <person name="Luo Z.H."/>
            <person name="Li M."/>
        </authorList>
    </citation>
    <scope>NUCLEOTIDE SEQUENCE [LARGE SCALE GENOMIC DNA]</scope>
    <source>
        <strain evidence="5">SpSt-855</strain>
    </source>
</reference>
<accession>A0A7V5CS64</accession>
<dbReference type="PANTHER" id="PTHR22604">
    <property type="entry name" value="OXIDOREDUCTASES"/>
    <property type="match status" value="1"/>
</dbReference>